<comment type="subcellular location">
    <subcellularLocation>
        <location evidence="9">Cell membrane</location>
        <topology evidence="9">Multi-pass membrane protein</topology>
    </subcellularLocation>
    <subcellularLocation>
        <location evidence="1">Membrane</location>
        <topology evidence="1">Multi-pass membrane protein</topology>
    </subcellularLocation>
</comment>
<evidence type="ECO:0000313" key="11">
    <source>
        <dbReference type="EMBL" id="CAD7034090.1"/>
    </source>
</evidence>
<keyword evidence="3 9" id="KW-0813">Transport</keyword>
<dbReference type="Gene3D" id="1.10.357.20">
    <property type="entry name" value="SLC41 divalent cation transporters, integral membrane domain"/>
    <property type="match status" value="1"/>
</dbReference>
<evidence type="ECO:0000256" key="8">
    <source>
        <dbReference type="PROSITE-ProRule" id="PRU00703"/>
    </source>
</evidence>
<feature type="transmembrane region" description="Helical" evidence="9">
    <location>
        <begin position="385"/>
        <end position="403"/>
    </location>
</feature>
<feature type="transmembrane region" description="Helical" evidence="9">
    <location>
        <begin position="446"/>
        <end position="470"/>
    </location>
</feature>
<organism evidence="11 12">
    <name type="scientific">Pseudorhizobium halotolerans</name>
    <dbReference type="NCBI Taxonomy" id="1233081"/>
    <lineage>
        <taxon>Bacteria</taxon>
        <taxon>Pseudomonadati</taxon>
        <taxon>Pseudomonadota</taxon>
        <taxon>Alphaproteobacteria</taxon>
        <taxon>Hyphomicrobiales</taxon>
        <taxon>Rhizobiaceae</taxon>
        <taxon>Rhizobium/Agrobacterium group</taxon>
        <taxon>Pseudorhizobium</taxon>
    </lineage>
</organism>
<accession>A0ABN7JJB5</accession>
<dbReference type="SMART" id="SM00924">
    <property type="entry name" value="MgtE_N"/>
    <property type="match status" value="1"/>
</dbReference>
<gene>
    <name evidence="11" type="ORF">RHAB21_02216</name>
</gene>
<dbReference type="RefSeq" id="WP_142587564.1">
    <property type="nucleotide sequence ID" value="NZ_CABFWE030000005.1"/>
</dbReference>
<protein>
    <recommendedName>
        <fullName evidence="9">Magnesium transporter MgtE</fullName>
    </recommendedName>
</protein>
<dbReference type="PANTHER" id="PTHR43773:SF1">
    <property type="entry name" value="MAGNESIUM TRANSPORTER MGTE"/>
    <property type="match status" value="1"/>
</dbReference>
<dbReference type="CDD" id="cd04606">
    <property type="entry name" value="CBS_pair_Mg_transporter"/>
    <property type="match status" value="1"/>
</dbReference>
<feature type="domain" description="CBS" evidence="10">
    <location>
        <begin position="226"/>
        <end position="282"/>
    </location>
</feature>
<dbReference type="InterPro" id="IPR006667">
    <property type="entry name" value="SLC41_membr_dom"/>
</dbReference>
<evidence type="ECO:0000256" key="2">
    <source>
        <dbReference type="ARBA" id="ARBA00009749"/>
    </source>
</evidence>
<dbReference type="SUPFAM" id="SSF158791">
    <property type="entry name" value="MgtE N-terminal domain-like"/>
    <property type="match status" value="1"/>
</dbReference>
<dbReference type="InterPro" id="IPR006668">
    <property type="entry name" value="Mg_transptr_MgtE_intracell_dom"/>
</dbReference>
<proteinExistence type="inferred from homology"/>
<feature type="domain" description="CBS" evidence="10">
    <location>
        <begin position="162"/>
        <end position="224"/>
    </location>
</feature>
<evidence type="ECO:0000313" key="12">
    <source>
        <dbReference type="Proteomes" id="UP000601041"/>
    </source>
</evidence>
<keyword evidence="9" id="KW-1003">Cell membrane</keyword>
<comment type="subunit">
    <text evidence="9">Homodimer.</text>
</comment>
<comment type="function">
    <text evidence="9">Acts as a magnesium transporter.</text>
</comment>
<feature type="transmembrane region" description="Helical" evidence="9">
    <location>
        <begin position="307"/>
        <end position="327"/>
    </location>
</feature>
<dbReference type="Gene3D" id="3.10.580.10">
    <property type="entry name" value="CBS-domain"/>
    <property type="match status" value="1"/>
</dbReference>
<evidence type="ECO:0000256" key="4">
    <source>
        <dbReference type="ARBA" id="ARBA00022692"/>
    </source>
</evidence>
<dbReference type="InterPro" id="IPR038076">
    <property type="entry name" value="MgtE_N_sf"/>
</dbReference>
<dbReference type="InterPro" id="IPR006669">
    <property type="entry name" value="MgtE_transporter"/>
</dbReference>
<reference evidence="11 12" key="1">
    <citation type="submission" date="2020-11" db="EMBL/GenBank/DDBJ databases">
        <authorList>
            <person name="Lassalle F."/>
        </authorList>
    </citation>
    <scope>NUCLEOTIDE SEQUENCE [LARGE SCALE GENOMIC DNA]</scope>
    <source>
        <strain evidence="11 12">AB21</strain>
    </source>
</reference>
<sequence>MIDTEDEDRTRTRSEEPADDIYAENGSVRADFLALVGAAIADRDILFLRQHVARLHESELGDLLEAIQPEQRGALVRLLGADFDLTALTEVDEAIRLEIVEQMPNAQIAAAIGELDSDDAVYILEDLDKDDREEILAQLPFTERVRLRRALDYPEQSAGRRMQTEFVAVPPFWTVGQTIDYMREEDELPESFTQIFVIDPTFKLLGIVDLDRILRTKRQVRIESIMRETNYPIPAEMDQEEAAQIFEQYDLLSAAVVDDNGRLVGVLTIDDVVDVIQEEAEEDFMRLGGVGDEELSDSLAETSRSRVPWLAVNLVTAFLAASVIGIFDATIEKIVALAVLMPIVAGMGGNAGSQTMTVTVRALATRSIDIHNAARIIRREAGVGLLNGVLFGLLIGVVAGLWFQDANIGGIIAAAMLINMIAAALAGIMIPLVLDRIGADPAVSSAVFVTAVTDVIGFFAFLGLATWWFAAV</sequence>
<dbReference type="Pfam" id="PF03448">
    <property type="entry name" value="MgtE_N"/>
    <property type="match status" value="1"/>
</dbReference>
<dbReference type="InterPro" id="IPR046342">
    <property type="entry name" value="CBS_dom_sf"/>
</dbReference>
<feature type="transmembrane region" description="Helical" evidence="9">
    <location>
        <begin position="409"/>
        <end position="434"/>
    </location>
</feature>
<dbReference type="Gene3D" id="1.25.60.10">
    <property type="entry name" value="MgtE N-terminal domain-like"/>
    <property type="match status" value="1"/>
</dbReference>
<dbReference type="Proteomes" id="UP000601041">
    <property type="component" value="Unassembled WGS sequence"/>
</dbReference>
<keyword evidence="4 9" id="KW-0812">Transmembrane</keyword>
<keyword evidence="6 9" id="KW-1133">Transmembrane helix</keyword>
<dbReference type="NCBIfam" id="TIGR00400">
    <property type="entry name" value="mgtE"/>
    <property type="match status" value="1"/>
</dbReference>
<comment type="caution">
    <text evidence="11">The sequence shown here is derived from an EMBL/GenBank/DDBJ whole genome shotgun (WGS) entry which is preliminary data.</text>
</comment>
<keyword evidence="5 9" id="KW-0460">Magnesium</keyword>
<keyword evidence="9" id="KW-0479">Metal-binding</keyword>
<keyword evidence="7 9" id="KW-0472">Membrane</keyword>
<keyword evidence="8" id="KW-0129">CBS domain</keyword>
<dbReference type="InterPro" id="IPR000644">
    <property type="entry name" value="CBS_dom"/>
</dbReference>
<dbReference type="Pfam" id="PF00571">
    <property type="entry name" value="CBS"/>
    <property type="match status" value="2"/>
</dbReference>
<evidence type="ECO:0000259" key="10">
    <source>
        <dbReference type="PROSITE" id="PS51371"/>
    </source>
</evidence>
<name>A0ABN7JJB5_9HYPH</name>
<comment type="caution">
    <text evidence="9">Lacks conserved residue(s) required for the propagation of feature annotation.</text>
</comment>
<keyword evidence="12" id="KW-1185">Reference proteome</keyword>
<dbReference type="InterPro" id="IPR036739">
    <property type="entry name" value="SLC41_membr_dom_sf"/>
</dbReference>
<dbReference type="SMART" id="SM00116">
    <property type="entry name" value="CBS"/>
    <property type="match status" value="2"/>
</dbReference>
<dbReference type="Pfam" id="PF01769">
    <property type="entry name" value="MgtE"/>
    <property type="match status" value="1"/>
</dbReference>
<evidence type="ECO:0000256" key="6">
    <source>
        <dbReference type="ARBA" id="ARBA00022989"/>
    </source>
</evidence>
<dbReference type="EMBL" id="CABFWE030000005">
    <property type="protein sequence ID" value="CAD7034090.1"/>
    <property type="molecule type" value="Genomic_DNA"/>
</dbReference>
<dbReference type="SUPFAM" id="SSF54631">
    <property type="entry name" value="CBS-domain pair"/>
    <property type="match status" value="1"/>
</dbReference>
<comment type="similarity">
    <text evidence="2 9">Belongs to the SLC41A transporter family.</text>
</comment>
<evidence type="ECO:0000256" key="9">
    <source>
        <dbReference type="RuleBase" id="RU362011"/>
    </source>
</evidence>
<evidence type="ECO:0000256" key="7">
    <source>
        <dbReference type="ARBA" id="ARBA00023136"/>
    </source>
</evidence>
<evidence type="ECO:0000256" key="5">
    <source>
        <dbReference type="ARBA" id="ARBA00022842"/>
    </source>
</evidence>
<dbReference type="PANTHER" id="PTHR43773">
    <property type="entry name" value="MAGNESIUM TRANSPORTER MGTE"/>
    <property type="match status" value="1"/>
</dbReference>
<evidence type="ECO:0000256" key="3">
    <source>
        <dbReference type="ARBA" id="ARBA00022448"/>
    </source>
</evidence>
<evidence type="ECO:0000256" key="1">
    <source>
        <dbReference type="ARBA" id="ARBA00004141"/>
    </source>
</evidence>
<dbReference type="SUPFAM" id="SSF161093">
    <property type="entry name" value="MgtE membrane domain-like"/>
    <property type="match status" value="1"/>
</dbReference>
<dbReference type="PROSITE" id="PS51371">
    <property type="entry name" value="CBS"/>
    <property type="match status" value="2"/>
</dbReference>